<dbReference type="Proteomes" id="UP001187531">
    <property type="component" value="Unassembled WGS sequence"/>
</dbReference>
<dbReference type="GO" id="GO:0005634">
    <property type="term" value="C:nucleus"/>
    <property type="evidence" value="ECO:0007669"/>
    <property type="project" value="UniProtKB-SubCell"/>
</dbReference>
<reference evidence="7" key="1">
    <citation type="submission" date="2023-07" db="EMBL/GenBank/DDBJ databases">
        <title>Chromosome-level genome assembly of Artemia franciscana.</title>
        <authorList>
            <person name="Jo E."/>
        </authorList>
    </citation>
    <scope>NUCLEOTIDE SEQUENCE</scope>
    <source>
        <tissue evidence="7">Whole body</tissue>
    </source>
</reference>
<evidence type="ECO:0000259" key="6">
    <source>
        <dbReference type="Pfam" id="PF12253"/>
    </source>
</evidence>
<feature type="compositionally biased region" description="Basic and acidic residues" evidence="5">
    <location>
        <begin position="422"/>
        <end position="431"/>
    </location>
</feature>
<dbReference type="PANTHER" id="PTHR15272:SF0">
    <property type="entry name" value="CHROMATIN ASSEMBLY FACTOR 1 SUBUNIT A"/>
    <property type="match status" value="1"/>
</dbReference>
<dbReference type="GO" id="GO:0033186">
    <property type="term" value="C:CAF-1 complex"/>
    <property type="evidence" value="ECO:0007669"/>
    <property type="project" value="TreeGrafter"/>
</dbReference>
<sequence length="522" mass="59087">VKDNMQLAPLTRTDFSETRRRSMDTLLNGTVPVHHLYLEELKNGAAGKGKSTKISWRVENKEDDIEIIEEEGSDAESLVDNSEDVIVVRDPLQNTKMHWKLLQFCENRRPAFWGTWTKSSSVVGPRRPLGKDEHYFDYEVDSDDEWEEEEPGESISDSEGEEQEPADDYEVDNEFFVPHGYLSDEEAEDEMEDLSPEARKEKLKLKEEDFAKELKKKTKVLKPSLVGCIWEDEIISNSSNSHLNKIFGAYRSVLCFPQPIHTSLGGAMPPFLDKPSPADAADESLHEGKDKSGDIPPEDMIHLIQEAHGFRFKKAILIEKFLEYWDSKYQGMEHVPKRPSKVKLVRIFKEIANYGKCLETNFSVWVVNPATVKEYNIEGLPNFTLASSVASTSSKPEVTEEPAVTPARKSLITMYTQSMTPDEVRKQQEKAQRKRASLVTLPRSSTSGSFGEKESHIIAEKVNGAKSSSPKNEVREPPVKKKVAFVTLSSPQKSKGSSPVHPRLNSKDPKEEKKDTEIVYLD</sequence>
<accession>A0AA88HVQ3</accession>
<evidence type="ECO:0000256" key="5">
    <source>
        <dbReference type="SAM" id="MobiDB-lite"/>
    </source>
</evidence>
<evidence type="ECO:0000256" key="1">
    <source>
        <dbReference type="ARBA" id="ARBA00004123"/>
    </source>
</evidence>
<evidence type="ECO:0000313" key="8">
    <source>
        <dbReference type="Proteomes" id="UP001187531"/>
    </source>
</evidence>
<feature type="compositionally biased region" description="Basic and acidic residues" evidence="5">
    <location>
        <begin position="505"/>
        <end position="522"/>
    </location>
</feature>
<evidence type="ECO:0000313" key="7">
    <source>
        <dbReference type="EMBL" id="KAK2711707.1"/>
    </source>
</evidence>
<feature type="compositionally biased region" description="Polar residues" evidence="5">
    <location>
        <begin position="487"/>
        <end position="497"/>
    </location>
</feature>
<evidence type="ECO:0000256" key="3">
    <source>
        <dbReference type="ARBA" id="ARBA00023204"/>
    </source>
</evidence>
<dbReference type="GO" id="GO:0006281">
    <property type="term" value="P:DNA repair"/>
    <property type="evidence" value="ECO:0007669"/>
    <property type="project" value="UniProtKB-KW"/>
</dbReference>
<name>A0AA88HVQ3_ARTSF</name>
<feature type="domain" description="Chromatin assembly factor 1 subunit A dimerization" evidence="6">
    <location>
        <begin position="100"/>
        <end position="169"/>
    </location>
</feature>
<evidence type="ECO:0000256" key="2">
    <source>
        <dbReference type="ARBA" id="ARBA00022763"/>
    </source>
</evidence>
<organism evidence="7 8">
    <name type="scientific">Artemia franciscana</name>
    <name type="common">Brine shrimp</name>
    <name type="synonym">Artemia sanfranciscana</name>
    <dbReference type="NCBI Taxonomy" id="6661"/>
    <lineage>
        <taxon>Eukaryota</taxon>
        <taxon>Metazoa</taxon>
        <taxon>Ecdysozoa</taxon>
        <taxon>Arthropoda</taxon>
        <taxon>Crustacea</taxon>
        <taxon>Branchiopoda</taxon>
        <taxon>Anostraca</taxon>
        <taxon>Artemiidae</taxon>
        <taxon>Artemia</taxon>
    </lineage>
</organism>
<comment type="subcellular location">
    <subcellularLocation>
        <location evidence="1">Nucleus</location>
    </subcellularLocation>
</comment>
<dbReference type="EMBL" id="JAVRJZ010000016">
    <property type="protein sequence ID" value="KAK2711707.1"/>
    <property type="molecule type" value="Genomic_DNA"/>
</dbReference>
<feature type="region of interest" description="Disordered" evidence="5">
    <location>
        <begin position="271"/>
        <end position="294"/>
    </location>
</feature>
<dbReference type="PANTHER" id="PTHR15272">
    <property type="entry name" value="CHROMATIN ASSEMBLY FACTOR 1 SUBUNIT A CAF-1 SUBUNIT A"/>
    <property type="match status" value="1"/>
</dbReference>
<gene>
    <name evidence="7" type="ORF">QYM36_012725</name>
</gene>
<dbReference type="GO" id="GO:0006334">
    <property type="term" value="P:nucleosome assembly"/>
    <property type="evidence" value="ECO:0007669"/>
    <property type="project" value="TreeGrafter"/>
</dbReference>
<evidence type="ECO:0000256" key="4">
    <source>
        <dbReference type="ARBA" id="ARBA00023242"/>
    </source>
</evidence>
<dbReference type="Pfam" id="PF12253">
    <property type="entry name" value="CAF1A_dimeriz"/>
    <property type="match status" value="1"/>
</dbReference>
<keyword evidence="4" id="KW-0539">Nucleus</keyword>
<keyword evidence="2" id="KW-0227">DNA damage</keyword>
<proteinExistence type="predicted"/>
<dbReference type="InterPro" id="IPR022043">
    <property type="entry name" value="CAF1A_DD"/>
</dbReference>
<feature type="compositionally biased region" description="Basic and acidic residues" evidence="5">
    <location>
        <begin position="283"/>
        <end position="293"/>
    </location>
</feature>
<feature type="region of interest" description="Disordered" evidence="5">
    <location>
        <begin position="418"/>
        <end position="522"/>
    </location>
</feature>
<comment type="caution">
    <text evidence="7">The sequence shown here is derived from an EMBL/GenBank/DDBJ whole genome shotgun (WGS) entry which is preliminary data.</text>
</comment>
<feature type="region of interest" description="Disordered" evidence="5">
    <location>
        <begin position="141"/>
        <end position="167"/>
    </location>
</feature>
<feature type="non-terminal residue" evidence="7">
    <location>
        <position position="522"/>
    </location>
</feature>
<keyword evidence="8" id="KW-1185">Reference proteome</keyword>
<dbReference type="AlphaFoldDB" id="A0AA88HVQ3"/>
<protein>
    <recommendedName>
        <fullName evidence="6">Chromatin assembly factor 1 subunit A dimerization domain-containing protein</fullName>
    </recommendedName>
</protein>
<keyword evidence="3" id="KW-0234">DNA repair</keyword>